<comment type="similarity">
    <text evidence="2">Belongs to the Tim17/Tim22/Tim23 family.</text>
</comment>
<accession>A0A8C0GI43</accession>
<dbReference type="Ensembl" id="ENSCABT00000009075.1">
    <property type="protein sequence ID" value="ENSCABP00000008276.1"/>
    <property type="gene ID" value="ENSCABG00000006245.1"/>
</dbReference>
<dbReference type="GO" id="GO:0016020">
    <property type="term" value="C:membrane"/>
    <property type="evidence" value="ECO:0007669"/>
    <property type="project" value="UniProtKB-SubCell"/>
</dbReference>
<dbReference type="GeneTree" id="ENSGT00390000013817"/>
<evidence type="ECO:0000256" key="1">
    <source>
        <dbReference type="ARBA" id="ARBA00004141"/>
    </source>
</evidence>
<name>A0A8C0GI43_CHEAB</name>
<evidence type="ECO:0000256" key="9">
    <source>
        <dbReference type="SAM" id="Phobius"/>
    </source>
</evidence>
<dbReference type="Proteomes" id="UP000694404">
    <property type="component" value="Unplaced"/>
</dbReference>
<dbReference type="PANTHER" id="PTHR13002">
    <property type="entry name" value="C3ORF1 PROTEIN-RELATED"/>
    <property type="match status" value="1"/>
</dbReference>
<keyword evidence="3 9" id="KW-0812">Transmembrane</keyword>
<dbReference type="GO" id="GO:0005654">
    <property type="term" value="C:nucleoplasm"/>
    <property type="evidence" value="ECO:0007669"/>
    <property type="project" value="Ensembl"/>
</dbReference>
<evidence type="ECO:0000313" key="10">
    <source>
        <dbReference type="Ensembl" id="ENSCABP00000008276.1"/>
    </source>
</evidence>
<gene>
    <name evidence="10" type="primary">TIMMDC1</name>
</gene>
<evidence type="ECO:0000256" key="5">
    <source>
        <dbReference type="ARBA" id="ARBA00023136"/>
    </source>
</evidence>
<dbReference type="GO" id="GO:0005739">
    <property type="term" value="C:mitochondrion"/>
    <property type="evidence" value="ECO:0007669"/>
    <property type="project" value="Ensembl"/>
</dbReference>
<reference evidence="10" key="1">
    <citation type="submission" date="2025-08" db="UniProtKB">
        <authorList>
            <consortium name="Ensembl"/>
        </authorList>
    </citation>
    <scope>IDENTIFICATION</scope>
</reference>
<dbReference type="AlphaFoldDB" id="A0A8C0GI43"/>
<protein>
    <recommendedName>
        <fullName evidence="7">Complex I assembly factor TIMMDC1, mitochondrial</fullName>
    </recommendedName>
    <alternativeName>
        <fullName evidence="8">Translocase of inner mitochondrial membrane domain-containing protein 1</fullName>
    </alternativeName>
</protein>
<evidence type="ECO:0000256" key="3">
    <source>
        <dbReference type="ARBA" id="ARBA00022692"/>
    </source>
</evidence>
<proteinExistence type="inferred from homology"/>
<organism evidence="10 11">
    <name type="scientific">Chelonoidis abingdonii</name>
    <name type="common">Abingdon island giant tortoise</name>
    <name type="synonym">Testudo abingdonii</name>
    <dbReference type="NCBI Taxonomy" id="106734"/>
    <lineage>
        <taxon>Eukaryota</taxon>
        <taxon>Metazoa</taxon>
        <taxon>Chordata</taxon>
        <taxon>Craniata</taxon>
        <taxon>Vertebrata</taxon>
        <taxon>Euteleostomi</taxon>
        <taxon>Archelosauria</taxon>
        <taxon>Testudinata</taxon>
        <taxon>Testudines</taxon>
        <taxon>Cryptodira</taxon>
        <taxon>Durocryptodira</taxon>
        <taxon>Testudinoidea</taxon>
        <taxon>Testudinidae</taxon>
        <taxon>Chelonoidis</taxon>
    </lineage>
</organism>
<comment type="function">
    <text evidence="6">Chaperone protein involved in the assembly of the mitochondrial NADH:ubiquinone oxidoreductase complex (complex I). Participates in constructing the membrane arm of complex I.</text>
</comment>
<dbReference type="Pfam" id="PF02466">
    <property type="entry name" value="Tim17"/>
    <property type="match status" value="1"/>
</dbReference>
<evidence type="ECO:0000256" key="6">
    <source>
        <dbReference type="ARBA" id="ARBA00037236"/>
    </source>
</evidence>
<dbReference type="InterPro" id="IPR055299">
    <property type="entry name" value="TIMMDC1"/>
</dbReference>
<evidence type="ECO:0000256" key="7">
    <source>
        <dbReference type="ARBA" id="ARBA00040778"/>
    </source>
</evidence>
<dbReference type="GO" id="GO:0032981">
    <property type="term" value="P:mitochondrial respiratory chain complex I assembly"/>
    <property type="evidence" value="ECO:0007669"/>
    <property type="project" value="InterPro"/>
</dbReference>
<feature type="transmembrane region" description="Helical" evidence="9">
    <location>
        <begin position="133"/>
        <end position="152"/>
    </location>
</feature>
<reference evidence="10" key="2">
    <citation type="submission" date="2025-09" db="UniProtKB">
        <authorList>
            <consortium name="Ensembl"/>
        </authorList>
    </citation>
    <scope>IDENTIFICATION</scope>
</reference>
<sequence>VCLPPPAPTDALCCGYLSSLPSIPPPPHPPHPSAHLARAHTHTLSLSLSLLSLSGLLIPVELQQYPEETLNIIKATFSAAVIGWMYGGLPAFHHAKTQYIEQSQAEIFQNRLDAVQSAHRAAIRGFIRYGWRWSWRIATFVAIFNTVSTGLSVYRNKTTFSHFAAAGGEITLFLYCVLITAGGVLMAMEKLAGESIQEKRLRERRLLHEQKLAEWDTEGCLGWNDMPAHTREGVSHQSRKPKTLWGTVTTISIESLPGR</sequence>
<dbReference type="PANTHER" id="PTHR13002:SF1">
    <property type="entry name" value="COMPLEX I ASSEMBLY FACTOR TIMMDC1, MITOCHONDRIAL"/>
    <property type="match status" value="1"/>
</dbReference>
<evidence type="ECO:0000256" key="8">
    <source>
        <dbReference type="ARBA" id="ARBA00041344"/>
    </source>
</evidence>
<evidence type="ECO:0000256" key="2">
    <source>
        <dbReference type="ARBA" id="ARBA00008444"/>
    </source>
</evidence>
<keyword evidence="5 9" id="KW-0472">Membrane</keyword>
<keyword evidence="4 9" id="KW-1133">Transmembrane helix</keyword>
<feature type="transmembrane region" description="Helical" evidence="9">
    <location>
        <begin position="172"/>
        <end position="192"/>
    </location>
</feature>
<keyword evidence="11" id="KW-1185">Reference proteome</keyword>
<evidence type="ECO:0000256" key="4">
    <source>
        <dbReference type="ARBA" id="ARBA00022989"/>
    </source>
</evidence>
<evidence type="ECO:0000313" key="11">
    <source>
        <dbReference type="Proteomes" id="UP000694404"/>
    </source>
</evidence>
<comment type="subcellular location">
    <subcellularLocation>
        <location evidence="1">Membrane</location>
        <topology evidence="1">Multi-pass membrane protein</topology>
    </subcellularLocation>
</comment>